<name>A0ABU7XE41_9HYPH</name>
<evidence type="ECO:0000256" key="5">
    <source>
        <dbReference type="ARBA" id="ARBA00022801"/>
    </source>
</evidence>
<dbReference type="InterPro" id="IPR029060">
    <property type="entry name" value="PIN-like_dom_sf"/>
</dbReference>
<comment type="caution">
    <text evidence="9">The sequence shown here is derived from an EMBL/GenBank/DDBJ whole genome shotgun (WGS) entry which is preliminary data.</text>
</comment>
<proteinExistence type="inferred from homology"/>
<keyword evidence="3" id="KW-0540">Nuclease</keyword>
<keyword evidence="10" id="KW-1185">Reference proteome</keyword>
<feature type="domain" description="PIN" evidence="8">
    <location>
        <begin position="1"/>
        <end position="119"/>
    </location>
</feature>
<reference evidence="9 10" key="1">
    <citation type="submission" date="2024-02" db="EMBL/GenBank/DDBJ databases">
        <authorList>
            <person name="Grouzdev D."/>
        </authorList>
    </citation>
    <scope>NUCLEOTIDE SEQUENCE [LARGE SCALE GENOMIC DNA]</scope>
    <source>
        <strain evidence="9 10">9N</strain>
    </source>
</reference>
<dbReference type="InterPro" id="IPR002716">
    <property type="entry name" value="PIN_dom"/>
</dbReference>
<keyword evidence="4" id="KW-0479">Metal-binding</keyword>
<keyword evidence="5" id="KW-0378">Hydrolase</keyword>
<dbReference type="InterPro" id="IPR050556">
    <property type="entry name" value="Type_II_TA_system_RNase"/>
</dbReference>
<evidence type="ECO:0000313" key="9">
    <source>
        <dbReference type="EMBL" id="MEF3365262.1"/>
    </source>
</evidence>
<gene>
    <name evidence="9" type="ORF">V3H18_01810</name>
</gene>
<evidence type="ECO:0000313" key="10">
    <source>
        <dbReference type="Proteomes" id="UP001350748"/>
    </source>
</evidence>
<comment type="cofactor">
    <cofactor evidence="1">
        <name>Mg(2+)</name>
        <dbReference type="ChEBI" id="CHEBI:18420"/>
    </cofactor>
</comment>
<dbReference type="PANTHER" id="PTHR33653:SF1">
    <property type="entry name" value="RIBONUCLEASE VAPC2"/>
    <property type="match status" value="1"/>
</dbReference>
<dbReference type="PANTHER" id="PTHR33653">
    <property type="entry name" value="RIBONUCLEASE VAPC2"/>
    <property type="match status" value="1"/>
</dbReference>
<evidence type="ECO:0000256" key="7">
    <source>
        <dbReference type="ARBA" id="ARBA00038093"/>
    </source>
</evidence>
<keyword evidence="6" id="KW-0460">Magnesium</keyword>
<sequence>MLDTNIASFIIRGASPLLKEQLSSVPLARLTISVLTEAELRFGVAQAPHARKLAPLVENFLSHVTILPWESAAAAEYALLRLALTRKGLTLANMDLLIAAHALAAHATLVTNDAALLRLRPLVKATDWTA</sequence>
<dbReference type="SUPFAM" id="SSF88723">
    <property type="entry name" value="PIN domain-like"/>
    <property type="match status" value="1"/>
</dbReference>
<organism evidence="9 10">
    <name type="scientific">Methylocystis borbori</name>
    <dbReference type="NCBI Taxonomy" id="3118750"/>
    <lineage>
        <taxon>Bacteria</taxon>
        <taxon>Pseudomonadati</taxon>
        <taxon>Pseudomonadota</taxon>
        <taxon>Alphaproteobacteria</taxon>
        <taxon>Hyphomicrobiales</taxon>
        <taxon>Methylocystaceae</taxon>
        <taxon>Methylocystis</taxon>
    </lineage>
</organism>
<evidence type="ECO:0000256" key="4">
    <source>
        <dbReference type="ARBA" id="ARBA00022723"/>
    </source>
</evidence>
<evidence type="ECO:0000256" key="6">
    <source>
        <dbReference type="ARBA" id="ARBA00022842"/>
    </source>
</evidence>
<dbReference type="RefSeq" id="WP_332080167.1">
    <property type="nucleotide sequence ID" value="NZ_JAZHYN010000003.1"/>
</dbReference>
<dbReference type="Pfam" id="PF01850">
    <property type="entry name" value="PIN"/>
    <property type="match status" value="1"/>
</dbReference>
<evidence type="ECO:0000256" key="2">
    <source>
        <dbReference type="ARBA" id="ARBA00022649"/>
    </source>
</evidence>
<dbReference type="Proteomes" id="UP001350748">
    <property type="component" value="Unassembled WGS sequence"/>
</dbReference>
<evidence type="ECO:0000256" key="1">
    <source>
        <dbReference type="ARBA" id="ARBA00001946"/>
    </source>
</evidence>
<protein>
    <submittedName>
        <fullName evidence="9">PIN domain-containing protein</fullName>
    </submittedName>
</protein>
<comment type="similarity">
    <text evidence="7">Belongs to the PINc/VapC protein family.</text>
</comment>
<accession>A0ABU7XE41</accession>
<keyword evidence="2" id="KW-1277">Toxin-antitoxin system</keyword>
<dbReference type="EMBL" id="JAZHYN010000003">
    <property type="protein sequence ID" value="MEF3365262.1"/>
    <property type="molecule type" value="Genomic_DNA"/>
</dbReference>
<dbReference type="Gene3D" id="3.40.50.1010">
    <property type="entry name" value="5'-nuclease"/>
    <property type="match status" value="1"/>
</dbReference>
<evidence type="ECO:0000259" key="8">
    <source>
        <dbReference type="Pfam" id="PF01850"/>
    </source>
</evidence>
<evidence type="ECO:0000256" key="3">
    <source>
        <dbReference type="ARBA" id="ARBA00022722"/>
    </source>
</evidence>